<dbReference type="SUPFAM" id="SSF53649">
    <property type="entry name" value="Alkaline phosphatase-like"/>
    <property type="match status" value="1"/>
</dbReference>
<comment type="similarity">
    <text evidence="1">Belongs to the sulfatase family.</text>
</comment>
<evidence type="ECO:0000313" key="5">
    <source>
        <dbReference type="Proteomes" id="UP000322214"/>
    </source>
</evidence>
<dbReference type="PANTHER" id="PTHR42693">
    <property type="entry name" value="ARYLSULFATASE FAMILY MEMBER"/>
    <property type="match status" value="1"/>
</dbReference>
<keyword evidence="2 4" id="KW-0378">Hydrolase</keyword>
<dbReference type="Pfam" id="PF14707">
    <property type="entry name" value="Sulfatase_C"/>
    <property type="match status" value="1"/>
</dbReference>
<dbReference type="Gene3D" id="3.40.720.10">
    <property type="entry name" value="Alkaline Phosphatase, subunit A"/>
    <property type="match status" value="1"/>
</dbReference>
<dbReference type="EC" id="3.1.6.1" evidence="4"/>
<accession>A0A5B9P8V2</accession>
<dbReference type="Proteomes" id="UP000322214">
    <property type="component" value="Chromosome"/>
</dbReference>
<dbReference type="PANTHER" id="PTHR42693:SF53">
    <property type="entry name" value="ENDO-4-O-SULFATASE"/>
    <property type="match status" value="1"/>
</dbReference>
<feature type="domain" description="Sulfatase N-terminal" evidence="3">
    <location>
        <begin position="36"/>
        <end position="355"/>
    </location>
</feature>
<dbReference type="AlphaFoldDB" id="A0A5B9P8V2"/>
<reference evidence="4 5" key="1">
    <citation type="submission" date="2019-08" db="EMBL/GenBank/DDBJ databases">
        <title>Deep-cultivation of Planctomycetes and their phenomic and genomic characterization uncovers novel biology.</title>
        <authorList>
            <person name="Wiegand S."/>
            <person name="Jogler M."/>
            <person name="Boedeker C."/>
            <person name="Pinto D."/>
            <person name="Vollmers J."/>
            <person name="Rivas-Marin E."/>
            <person name="Kohn T."/>
            <person name="Peeters S.H."/>
            <person name="Heuer A."/>
            <person name="Rast P."/>
            <person name="Oberbeckmann S."/>
            <person name="Bunk B."/>
            <person name="Jeske O."/>
            <person name="Meyerdierks A."/>
            <person name="Storesund J.E."/>
            <person name="Kallscheuer N."/>
            <person name="Luecker S."/>
            <person name="Lage O.M."/>
            <person name="Pohl T."/>
            <person name="Merkel B.J."/>
            <person name="Hornburger P."/>
            <person name="Mueller R.-W."/>
            <person name="Bruemmer F."/>
            <person name="Labrenz M."/>
            <person name="Spormann A.M."/>
            <person name="Op den Camp H."/>
            <person name="Overmann J."/>
            <person name="Amann R."/>
            <person name="Jetten M.S.M."/>
            <person name="Mascher T."/>
            <person name="Medema M.H."/>
            <person name="Devos D.P."/>
            <person name="Kaster A.-K."/>
            <person name="Ovreas L."/>
            <person name="Rohde M."/>
            <person name="Galperin M.Y."/>
            <person name="Jogler C."/>
        </authorList>
    </citation>
    <scope>NUCLEOTIDE SEQUENCE [LARGE SCALE GENOMIC DNA]</scope>
    <source>
        <strain evidence="4 5">FC18</strain>
    </source>
</reference>
<keyword evidence="5" id="KW-1185">Reference proteome</keyword>
<dbReference type="Gene3D" id="3.30.1120.10">
    <property type="match status" value="1"/>
</dbReference>
<sequence>MNRLQGFTVASLVLAGAIFFFKAEQCRGETKLPELPNFVVIFVDDMGYNDIGPFGAEGIETPHLDQMAANGMKFTDFQVSSAVCSASRAALLTGCYHTRVSVHGAYMPARKAGLHPDEMTLAELCKQKNYATACFGKWHLGHHPPLMPNAQGFDEYFGLPYSNDMWPYQPKSADPKSKIHSFDFPSLPLYENNTVVNADVKAEDQARLTTQYTERAVDFIERNSDKPFLLYIPHSMVHVPLYVSDKFKGKSERGLYGDVVMEIDWSVGQITEALKKNGVADNTLVVFTSDNGPWLNYGDHAGLAHPLREGKGTMFEGGCRVPTIMQWPGVIPPGSTCDQLVSSIDIFPTIANRIGATLPDHPIDGVDILSVLKDPKAKIDRKYFFHYYGGGQLHAVRDQRWKLHFAHQYRTLGGRKGGENGLPVNYDYIKCEPALYDLDNDIGETVNLIEAHPDIVARLKKAADVCRAELGDKHLGLKGEGVRPAGKVE</sequence>
<evidence type="ECO:0000259" key="3">
    <source>
        <dbReference type="Pfam" id="PF00884"/>
    </source>
</evidence>
<organism evidence="4 5">
    <name type="scientific">Mariniblastus fucicola</name>
    <dbReference type="NCBI Taxonomy" id="980251"/>
    <lineage>
        <taxon>Bacteria</taxon>
        <taxon>Pseudomonadati</taxon>
        <taxon>Planctomycetota</taxon>
        <taxon>Planctomycetia</taxon>
        <taxon>Pirellulales</taxon>
        <taxon>Pirellulaceae</taxon>
        <taxon>Mariniblastus</taxon>
    </lineage>
</organism>
<dbReference type="CDD" id="cd16026">
    <property type="entry name" value="GALNS_like"/>
    <property type="match status" value="1"/>
</dbReference>
<dbReference type="STRING" id="980251.GCA_001642875_02081"/>
<dbReference type="InterPro" id="IPR000917">
    <property type="entry name" value="Sulfatase_N"/>
</dbReference>
<gene>
    <name evidence="4" type="primary">atsA_7</name>
    <name evidence="4" type="ORF">MFFC18_26110</name>
</gene>
<evidence type="ECO:0000256" key="2">
    <source>
        <dbReference type="ARBA" id="ARBA00022801"/>
    </source>
</evidence>
<dbReference type="GO" id="GO:0004065">
    <property type="term" value="F:arylsulfatase activity"/>
    <property type="evidence" value="ECO:0007669"/>
    <property type="project" value="UniProtKB-EC"/>
</dbReference>
<dbReference type="KEGG" id="mff:MFFC18_26110"/>
<protein>
    <submittedName>
        <fullName evidence="4">Arylsulfatase</fullName>
        <ecNumber evidence="4">3.1.6.1</ecNumber>
    </submittedName>
</protein>
<dbReference type="OrthoDB" id="9783154at2"/>
<evidence type="ECO:0000256" key="1">
    <source>
        <dbReference type="ARBA" id="ARBA00008779"/>
    </source>
</evidence>
<proteinExistence type="inferred from homology"/>
<evidence type="ECO:0000313" key="4">
    <source>
        <dbReference type="EMBL" id="QEG22728.1"/>
    </source>
</evidence>
<dbReference type="InterPro" id="IPR017850">
    <property type="entry name" value="Alkaline_phosphatase_core_sf"/>
</dbReference>
<dbReference type="InterPro" id="IPR050738">
    <property type="entry name" value="Sulfatase"/>
</dbReference>
<dbReference type="EMBL" id="CP042912">
    <property type="protein sequence ID" value="QEG22728.1"/>
    <property type="molecule type" value="Genomic_DNA"/>
</dbReference>
<dbReference type="RefSeq" id="WP_075084509.1">
    <property type="nucleotide sequence ID" value="NZ_CP042912.1"/>
</dbReference>
<name>A0A5B9P8V2_9BACT</name>
<dbReference type="Pfam" id="PF00884">
    <property type="entry name" value="Sulfatase"/>
    <property type="match status" value="1"/>
</dbReference>